<dbReference type="HOGENOM" id="CLU_193956_0_0_1"/>
<dbReference type="eggNOG" id="ENOG502S763">
    <property type="taxonomic scope" value="Eukaryota"/>
</dbReference>
<dbReference type="Pfam" id="PF10224">
    <property type="entry name" value="DUF2205"/>
    <property type="match status" value="1"/>
</dbReference>
<proteinExistence type="predicted"/>
<protein>
    <submittedName>
        <fullName evidence="1">Uncharacterized protein</fullName>
    </submittedName>
</protein>
<accession>H2AQB4</accession>
<evidence type="ECO:0000313" key="2">
    <source>
        <dbReference type="Proteomes" id="UP000005220"/>
    </source>
</evidence>
<organism evidence="1 2">
    <name type="scientific">Kazachstania africana (strain ATCC 22294 / BCRC 22015 / CBS 2517 / CECT 1963 / NBRC 1671 / NRRL Y-8276)</name>
    <name type="common">Yeast</name>
    <name type="synonym">Kluyveromyces africanus</name>
    <dbReference type="NCBI Taxonomy" id="1071382"/>
    <lineage>
        <taxon>Eukaryota</taxon>
        <taxon>Fungi</taxon>
        <taxon>Dikarya</taxon>
        <taxon>Ascomycota</taxon>
        <taxon>Saccharomycotina</taxon>
        <taxon>Saccharomycetes</taxon>
        <taxon>Saccharomycetales</taxon>
        <taxon>Saccharomycetaceae</taxon>
        <taxon>Kazachstania</taxon>
    </lineage>
</organism>
<name>H2AQB4_KAZAF</name>
<sequence>MNMENKALLSETQLLKDTLDLLWNRTLDQRKVCEQLRQENEYLEDYIDNMMSSSNVLEK</sequence>
<dbReference type="AlphaFoldDB" id="H2AQB4"/>
<dbReference type="RefSeq" id="XP_003955699.1">
    <property type="nucleotide sequence ID" value="XM_003955650.1"/>
</dbReference>
<dbReference type="Gene3D" id="1.20.5.170">
    <property type="match status" value="1"/>
</dbReference>
<dbReference type="GO" id="GO:0006886">
    <property type="term" value="P:intracellular protein transport"/>
    <property type="evidence" value="ECO:0007669"/>
    <property type="project" value="EnsemblFungi"/>
</dbReference>
<evidence type="ECO:0000313" key="1">
    <source>
        <dbReference type="EMBL" id="CCF56564.1"/>
    </source>
</evidence>
<dbReference type="KEGG" id="kaf:KAFR_0B02670"/>
<dbReference type="EMBL" id="HE650822">
    <property type="protein sequence ID" value="CCF56564.1"/>
    <property type="molecule type" value="Genomic_DNA"/>
</dbReference>
<reference evidence="1 2" key="1">
    <citation type="journal article" date="2011" name="Proc. Natl. Acad. Sci. U.S.A.">
        <title>Evolutionary erosion of yeast sex chromosomes by mating-type switching accidents.</title>
        <authorList>
            <person name="Gordon J.L."/>
            <person name="Armisen D."/>
            <person name="Proux-Wera E."/>
            <person name="Oheigeartaigh S.S."/>
            <person name="Byrne K.P."/>
            <person name="Wolfe K.H."/>
        </authorList>
    </citation>
    <scope>NUCLEOTIDE SEQUENCE [LARGE SCALE GENOMIC DNA]</scope>
    <source>
        <strain evidence="2">ATCC 22294 / BCRC 22015 / CBS 2517 / CECT 1963 / NBRC 1671 / NRRL Y-8276</strain>
    </source>
</reference>
<dbReference type="InParanoid" id="H2AQB4"/>
<dbReference type="GeneID" id="13882945"/>
<gene>
    <name evidence="1" type="primary">KAFR0B02670</name>
    <name evidence="1" type="ORF">KAFR_0B02670</name>
</gene>
<keyword evidence="2" id="KW-1185">Reference proteome</keyword>
<dbReference type="InterPro" id="IPR019357">
    <property type="entry name" value="SCOC"/>
</dbReference>
<dbReference type="Proteomes" id="UP000005220">
    <property type="component" value="Chromosome 2"/>
</dbReference>
<dbReference type="FunCoup" id="H2AQB4">
    <property type="interactions" value="8"/>
</dbReference>
<dbReference type="OrthoDB" id="2163284at2759"/>